<dbReference type="PANTHER" id="PTHR12086:SF9">
    <property type="entry name" value="EF-HAND DOMAIN-CONTAINING PROTEIN 1"/>
    <property type="match status" value="1"/>
</dbReference>
<sequence>MESLPLVPGYTFRDPTIQDYKLKQKFGYFNGFRVVRDSNIGIGRRLIDTASSAFSSHPDPVEYDPSLTYGRVREYGYPQVIPNYVLFAQKCLNFKGFFRQGVFNSPNEHFRIRHVNIIYFLEDDTMSVMERPVDNSGLQQGRLVRRGKILKNTRGDAYTWKDLNVGINLSIYGVVYHTVDCDTFTREFLCSQGIDVGDKEEAPPDPYTQLRQSKSKAPSRLTPVSDDSRRRFLEYDTMVLKFEATWNNDYYQILYFLTDDTIAIREIHQLNDGKDPTTMLLKRTKVPKNWKGMPSTYPSIYMECGDPEVTEYYTPTDLRIGDTIFIFGRRFFLFDCDPFTRKYYSGMLGLVQPEKIQPPTEEPKTLPEYVPPPHIKFGTPEDTLAGCLSMLPKSPKKDVIRQIFNFPKKLRYSMKMDAVHPEDENRDFILEYNLNDGSMQISEPEKRNSGRRGGTFLSTMLVPKPGTNRDNPLYYTPEDFYIGAKINCFNHRFVINGADLYVYRYIKANPEKFCEELRDNMRNYFVRQGLIQDEIDSTSKRIQEEADRKRDLDPTIGSPFKDDFDTAPCVKQFAEQALHKYEGEHGEYRPPTPPPEELCPGLTKVEEPLPLENYCPLQKQEKSKQVLTQTKKQLKWADQIHRDKGGHPIISCQKELPECKTHIAQECVPPHYFKDRDRRFEVGQLMYEKASSPAKPDIPPSQPLFNRETGERTITMLHDKCRGPYPPV</sequence>
<evidence type="ECO:0000256" key="2">
    <source>
        <dbReference type="ARBA" id="ARBA00022490"/>
    </source>
</evidence>
<dbReference type="PROSITE" id="PS51336">
    <property type="entry name" value="DM10"/>
    <property type="match status" value="3"/>
</dbReference>
<evidence type="ECO:0000256" key="1">
    <source>
        <dbReference type="ARBA" id="ARBA00004430"/>
    </source>
</evidence>
<dbReference type="GeneID" id="124294148"/>
<name>A0ABM3G1R1_NEOLC</name>
<keyword evidence="4" id="KW-0206">Cytoskeleton</keyword>
<feature type="region of interest" description="Disordered" evidence="6">
    <location>
        <begin position="197"/>
        <end position="224"/>
    </location>
</feature>
<reference evidence="9" key="1">
    <citation type="submission" date="2025-08" db="UniProtKB">
        <authorList>
            <consortium name="RefSeq"/>
        </authorList>
    </citation>
    <scope>IDENTIFICATION</scope>
    <source>
        <tissue evidence="9">Thorax and Abdomen</tissue>
    </source>
</reference>
<feature type="domain" description="DM10" evidence="7">
    <location>
        <begin position="88"/>
        <end position="193"/>
    </location>
</feature>
<gene>
    <name evidence="9" type="primary">LOC124294148</name>
</gene>
<dbReference type="Proteomes" id="UP000829291">
    <property type="component" value="Chromosome 4"/>
</dbReference>
<dbReference type="SMART" id="SM00676">
    <property type="entry name" value="DM10"/>
    <property type="match status" value="3"/>
</dbReference>
<evidence type="ECO:0000256" key="6">
    <source>
        <dbReference type="SAM" id="MobiDB-lite"/>
    </source>
</evidence>
<dbReference type="PANTHER" id="PTHR12086">
    <property type="entry name" value="EF-HAND DOMAIN C-TERMINAL CONTAINING PROTEIN"/>
    <property type="match status" value="1"/>
</dbReference>
<evidence type="ECO:0000259" key="7">
    <source>
        <dbReference type="PROSITE" id="PS51336"/>
    </source>
</evidence>
<keyword evidence="3" id="KW-0677">Repeat</keyword>
<dbReference type="RefSeq" id="XP_046594209.1">
    <property type="nucleotide sequence ID" value="XM_046738253.1"/>
</dbReference>
<keyword evidence="8" id="KW-1185">Reference proteome</keyword>
<protein>
    <submittedName>
        <fullName evidence="9">EF-hand domain-containing protein 1-like isoform X1</fullName>
    </submittedName>
</protein>
<dbReference type="Pfam" id="PF06565">
    <property type="entry name" value="DM10_dom"/>
    <property type="match status" value="3"/>
</dbReference>
<feature type="domain" description="DM10" evidence="7">
    <location>
        <begin position="236"/>
        <end position="348"/>
    </location>
</feature>
<comment type="subcellular location">
    <subcellularLocation>
        <location evidence="1">Cytoplasm</location>
        <location evidence="1">Cytoskeleton</location>
        <location evidence="1">Cilium axoneme</location>
    </subcellularLocation>
</comment>
<evidence type="ECO:0000313" key="8">
    <source>
        <dbReference type="Proteomes" id="UP000829291"/>
    </source>
</evidence>
<evidence type="ECO:0000313" key="9">
    <source>
        <dbReference type="RefSeq" id="XP_046594209.1"/>
    </source>
</evidence>
<keyword evidence="5" id="KW-0966">Cell projection</keyword>
<dbReference type="Gene3D" id="2.30.29.170">
    <property type="match status" value="3"/>
</dbReference>
<feature type="domain" description="DM10" evidence="7">
    <location>
        <begin position="406"/>
        <end position="510"/>
    </location>
</feature>
<evidence type="ECO:0000256" key="3">
    <source>
        <dbReference type="ARBA" id="ARBA00022737"/>
    </source>
</evidence>
<evidence type="ECO:0000256" key="5">
    <source>
        <dbReference type="ARBA" id="ARBA00023273"/>
    </source>
</evidence>
<proteinExistence type="predicted"/>
<organism evidence="8 9">
    <name type="scientific">Neodiprion lecontei</name>
    <name type="common">Redheaded pine sawfly</name>
    <dbReference type="NCBI Taxonomy" id="441921"/>
    <lineage>
        <taxon>Eukaryota</taxon>
        <taxon>Metazoa</taxon>
        <taxon>Ecdysozoa</taxon>
        <taxon>Arthropoda</taxon>
        <taxon>Hexapoda</taxon>
        <taxon>Insecta</taxon>
        <taxon>Pterygota</taxon>
        <taxon>Neoptera</taxon>
        <taxon>Endopterygota</taxon>
        <taxon>Hymenoptera</taxon>
        <taxon>Tenthredinoidea</taxon>
        <taxon>Diprionidae</taxon>
        <taxon>Diprioninae</taxon>
        <taxon>Neodiprion</taxon>
    </lineage>
</organism>
<dbReference type="InterPro" id="IPR006602">
    <property type="entry name" value="DM10_dom"/>
</dbReference>
<keyword evidence="2" id="KW-0963">Cytoplasm</keyword>
<accession>A0ABM3G1R1</accession>
<evidence type="ECO:0000256" key="4">
    <source>
        <dbReference type="ARBA" id="ARBA00023212"/>
    </source>
</evidence>
<dbReference type="InterPro" id="IPR040193">
    <property type="entry name" value="EFHC1/EFHC2/EFHB"/>
</dbReference>